<reference evidence="6 7" key="1">
    <citation type="submission" date="2016-04" db="EMBL/GenBank/DDBJ databases">
        <title>Complete genome sequence and analysis of deep-sea sediment isolate, Amycolatopsis sp. WP1.</title>
        <authorList>
            <person name="Wang H."/>
            <person name="Chen S."/>
            <person name="Wu Q."/>
        </authorList>
    </citation>
    <scope>NUCLEOTIDE SEQUENCE [LARGE SCALE GENOMIC DNA]</scope>
    <source>
        <strain evidence="6 7">WP1</strain>
    </source>
</reference>
<organism evidence="6 7">
    <name type="scientific">Amycolatopsis albispora</name>
    <dbReference type="NCBI Taxonomy" id="1804986"/>
    <lineage>
        <taxon>Bacteria</taxon>
        <taxon>Bacillati</taxon>
        <taxon>Actinomycetota</taxon>
        <taxon>Actinomycetes</taxon>
        <taxon>Pseudonocardiales</taxon>
        <taxon>Pseudonocardiaceae</taxon>
        <taxon>Amycolatopsis</taxon>
    </lineage>
</organism>
<keyword evidence="7" id="KW-1185">Reference proteome</keyword>
<dbReference type="InterPro" id="IPR036390">
    <property type="entry name" value="WH_DNA-bd_sf"/>
</dbReference>
<dbReference type="GO" id="GO:0003677">
    <property type="term" value="F:DNA binding"/>
    <property type="evidence" value="ECO:0007669"/>
    <property type="project" value="UniProtKB-KW"/>
</dbReference>
<dbReference type="InterPro" id="IPR005119">
    <property type="entry name" value="LysR_subst-bd"/>
</dbReference>
<dbReference type="EMBL" id="CP015163">
    <property type="protein sequence ID" value="AXB42334.1"/>
    <property type="molecule type" value="Genomic_DNA"/>
</dbReference>
<dbReference type="AlphaFoldDB" id="A0A344L2R0"/>
<sequence length="315" mass="34164">MGGLEVRELECFLVLAEELHFGRTGERLYLSQSRVSQLLRALESRIGARLVERTSRRVRLTPLGEQFLARARPAYEELRAAVADTTAAARGVRGLLRLGFQGSANDQLMAAIARFGERWPGCTTEVVEIPLADPFGPLYRQEVDAAVVLLPVDEPDLVLGPIFSRQQQTLAVSVRHPFASRASVVAEDLADCALIGIKEPAPAYWREFQAPAHTPAGAPVPPGPLVSTLQEGLTLAAAGRGAMLLCQPTAEHHRRAALAYLPVTGLPESSLGLVWRREHETPAIRAFAEALGEIAARADRAHRAVPRRLVEPAPA</sequence>
<dbReference type="KEGG" id="aab:A4R43_07150"/>
<dbReference type="CDD" id="cd08414">
    <property type="entry name" value="PBP2_LTTR_aromatics_like"/>
    <property type="match status" value="1"/>
</dbReference>
<evidence type="ECO:0000313" key="7">
    <source>
        <dbReference type="Proteomes" id="UP000250434"/>
    </source>
</evidence>
<comment type="similarity">
    <text evidence="1">Belongs to the LysR transcriptional regulatory family.</text>
</comment>
<dbReference type="PANTHER" id="PTHR30346:SF0">
    <property type="entry name" value="HCA OPERON TRANSCRIPTIONAL ACTIVATOR HCAR"/>
    <property type="match status" value="1"/>
</dbReference>
<proteinExistence type="inferred from homology"/>
<dbReference type="SUPFAM" id="SSF53850">
    <property type="entry name" value="Periplasmic binding protein-like II"/>
    <property type="match status" value="1"/>
</dbReference>
<dbReference type="PANTHER" id="PTHR30346">
    <property type="entry name" value="TRANSCRIPTIONAL DUAL REGULATOR HCAR-RELATED"/>
    <property type="match status" value="1"/>
</dbReference>
<keyword evidence="3" id="KW-0238">DNA-binding</keyword>
<protein>
    <submittedName>
        <fullName evidence="6">Transcriptional regulator</fullName>
    </submittedName>
</protein>
<keyword evidence="4" id="KW-0804">Transcription</keyword>
<accession>A0A344L2R0</accession>
<dbReference type="FunFam" id="1.10.10.10:FF:000001">
    <property type="entry name" value="LysR family transcriptional regulator"/>
    <property type="match status" value="1"/>
</dbReference>
<dbReference type="InterPro" id="IPR036388">
    <property type="entry name" value="WH-like_DNA-bd_sf"/>
</dbReference>
<evidence type="ECO:0000259" key="5">
    <source>
        <dbReference type="PROSITE" id="PS50931"/>
    </source>
</evidence>
<evidence type="ECO:0000256" key="3">
    <source>
        <dbReference type="ARBA" id="ARBA00023125"/>
    </source>
</evidence>
<dbReference type="SUPFAM" id="SSF46785">
    <property type="entry name" value="Winged helix' DNA-binding domain"/>
    <property type="match status" value="1"/>
</dbReference>
<dbReference type="Gene3D" id="3.40.190.10">
    <property type="entry name" value="Periplasmic binding protein-like II"/>
    <property type="match status" value="2"/>
</dbReference>
<name>A0A344L2R0_9PSEU</name>
<dbReference type="PROSITE" id="PS50931">
    <property type="entry name" value="HTH_LYSR"/>
    <property type="match status" value="1"/>
</dbReference>
<evidence type="ECO:0000313" key="6">
    <source>
        <dbReference type="EMBL" id="AXB42334.1"/>
    </source>
</evidence>
<evidence type="ECO:0000256" key="4">
    <source>
        <dbReference type="ARBA" id="ARBA00023163"/>
    </source>
</evidence>
<dbReference type="GO" id="GO:0003700">
    <property type="term" value="F:DNA-binding transcription factor activity"/>
    <property type="evidence" value="ECO:0007669"/>
    <property type="project" value="InterPro"/>
</dbReference>
<keyword evidence="2" id="KW-0805">Transcription regulation</keyword>
<dbReference type="Pfam" id="PF00126">
    <property type="entry name" value="HTH_1"/>
    <property type="match status" value="1"/>
</dbReference>
<dbReference type="OrthoDB" id="79118at2"/>
<dbReference type="GO" id="GO:0032993">
    <property type="term" value="C:protein-DNA complex"/>
    <property type="evidence" value="ECO:0007669"/>
    <property type="project" value="TreeGrafter"/>
</dbReference>
<feature type="domain" description="HTH lysR-type" evidence="5">
    <location>
        <begin position="4"/>
        <end position="61"/>
    </location>
</feature>
<evidence type="ECO:0000256" key="1">
    <source>
        <dbReference type="ARBA" id="ARBA00009437"/>
    </source>
</evidence>
<dbReference type="RefSeq" id="WP_113691609.1">
    <property type="nucleotide sequence ID" value="NZ_CP015163.1"/>
</dbReference>
<dbReference type="InterPro" id="IPR000847">
    <property type="entry name" value="LysR_HTH_N"/>
</dbReference>
<dbReference type="Gene3D" id="1.10.10.10">
    <property type="entry name" value="Winged helix-like DNA-binding domain superfamily/Winged helix DNA-binding domain"/>
    <property type="match status" value="1"/>
</dbReference>
<evidence type="ECO:0000256" key="2">
    <source>
        <dbReference type="ARBA" id="ARBA00023015"/>
    </source>
</evidence>
<gene>
    <name evidence="6" type="ORF">A4R43_07150</name>
</gene>
<dbReference type="Proteomes" id="UP000250434">
    <property type="component" value="Chromosome"/>
</dbReference>
<dbReference type="Pfam" id="PF03466">
    <property type="entry name" value="LysR_substrate"/>
    <property type="match status" value="1"/>
</dbReference>